<dbReference type="PRINTS" id="PR01590">
    <property type="entry name" value="HTHFIS"/>
</dbReference>
<evidence type="ECO:0000256" key="2">
    <source>
        <dbReference type="ARBA" id="ARBA00022840"/>
    </source>
</evidence>
<dbReference type="GO" id="GO:0006355">
    <property type="term" value="P:regulation of DNA-templated transcription"/>
    <property type="evidence" value="ECO:0007669"/>
    <property type="project" value="InterPro"/>
</dbReference>
<keyword evidence="2" id="KW-0067">ATP-binding</keyword>
<dbReference type="RefSeq" id="WP_169656182.1">
    <property type="nucleotide sequence ID" value="NZ_JABANE010000016.1"/>
</dbReference>
<dbReference type="Gene3D" id="3.40.50.2300">
    <property type="match status" value="1"/>
</dbReference>
<feature type="domain" description="Sigma-54 factor interaction" evidence="7">
    <location>
        <begin position="151"/>
        <end position="380"/>
    </location>
</feature>
<dbReference type="FunFam" id="3.40.50.300:FF:000006">
    <property type="entry name" value="DNA-binding transcriptional regulator NtrC"/>
    <property type="match status" value="1"/>
</dbReference>
<dbReference type="InterPro" id="IPR025943">
    <property type="entry name" value="Sigma_54_int_dom_ATP-bd_2"/>
</dbReference>
<evidence type="ECO:0000313" key="9">
    <source>
        <dbReference type="EMBL" id="NME67857.1"/>
    </source>
</evidence>
<dbReference type="PROSITE" id="PS50045">
    <property type="entry name" value="SIGMA54_INTERACT_4"/>
    <property type="match status" value="1"/>
</dbReference>
<gene>
    <name evidence="9" type="ORF">HHU12_07775</name>
</gene>
<dbReference type="InterPro" id="IPR009057">
    <property type="entry name" value="Homeodomain-like_sf"/>
</dbReference>
<dbReference type="InterPro" id="IPR003593">
    <property type="entry name" value="AAA+_ATPase"/>
</dbReference>
<dbReference type="InterPro" id="IPR025944">
    <property type="entry name" value="Sigma_54_int_dom_CS"/>
</dbReference>
<dbReference type="Pfam" id="PF00158">
    <property type="entry name" value="Sigma54_activat"/>
    <property type="match status" value="1"/>
</dbReference>
<evidence type="ECO:0000259" key="8">
    <source>
        <dbReference type="PROSITE" id="PS50110"/>
    </source>
</evidence>
<evidence type="ECO:0000256" key="1">
    <source>
        <dbReference type="ARBA" id="ARBA00022741"/>
    </source>
</evidence>
<dbReference type="PROSITE" id="PS00676">
    <property type="entry name" value="SIGMA54_INTERACT_2"/>
    <property type="match status" value="1"/>
</dbReference>
<dbReference type="PANTHER" id="PTHR32071">
    <property type="entry name" value="TRANSCRIPTIONAL REGULATORY PROTEIN"/>
    <property type="match status" value="1"/>
</dbReference>
<dbReference type="EMBL" id="JABANE010000016">
    <property type="protein sequence ID" value="NME67857.1"/>
    <property type="molecule type" value="Genomic_DNA"/>
</dbReference>
<dbReference type="GO" id="GO:0000160">
    <property type="term" value="P:phosphorelay signal transduction system"/>
    <property type="evidence" value="ECO:0007669"/>
    <property type="project" value="InterPro"/>
</dbReference>
<dbReference type="Pfam" id="PF00072">
    <property type="entry name" value="Response_reg"/>
    <property type="match status" value="1"/>
</dbReference>
<reference evidence="9 10" key="1">
    <citation type="submission" date="2020-04" db="EMBL/GenBank/DDBJ databases">
        <title>Flammeovirga sp. SR4, a novel species isolated from seawater.</title>
        <authorList>
            <person name="Wang X."/>
        </authorList>
    </citation>
    <scope>NUCLEOTIDE SEQUENCE [LARGE SCALE GENOMIC DNA]</scope>
    <source>
        <strain evidence="9 10">ATCC 23126</strain>
    </source>
</reference>
<dbReference type="GO" id="GO:0043565">
    <property type="term" value="F:sequence-specific DNA binding"/>
    <property type="evidence" value="ECO:0007669"/>
    <property type="project" value="InterPro"/>
</dbReference>
<keyword evidence="5" id="KW-0804">Transcription</keyword>
<keyword evidence="10" id="KW-1185">Reference proteome</keyword>
<dbReference type="InterPro" id="IPR001789">
    <property type="entry name" value="Sig_transdc_resp-reg_receiver"/>
</dbReference>
<dbReference type="PROSITE" id="PS50110">
    <property type="entry name" value="RESPONSE_REGULATORY"/>
    <property type="match status" value="1"/>
</dbReference>
<accession>A0A7X9P3L7</accession>
<protein>
    <submittedName>
        <fullName evidence="9">Sigma-54-dependent Fis family transcriptional regulator</fullName>
    </submittedName>
</protein>
<evidence type="ECO:0000259" key="7">
    <source>
        <dbReference type="PROSITE" id="PS50045"/>
    </source>
</evidence>
<evidence type="ECO:0000256" key="4">
    <source>
        <dbReference type="ARBA" id="ARBA00023125"/>
    </source>
</evidence>
<dbReference type="SMART" id="SM00448">
    <property type="entry name" value="REC"/>
    <property type="match status" value="1"/>
</dbReference>
<comment type="caution">
    <text evidence="9">The sequence shown here is derived from an EMBL/GenBank/DDBJ whole genome shotgun (WGS) entry which is preliminary data.</text>
</comment>
<dbReference type="InterPro" id="IPR027417">
    <property type="entry name" value="P-loop_NTPase"/>
</dbReference>
<dbReference type="InterPro" id="IPR002197">
    <property type="entry name" value="HTH_Fis"/>
</dbReference>
<evidence type="ECO:0000256" key="3">
    <source>
        <dbReference type="ARBA" id="ARBA00023015"/>
    </source>
</evidence>
<keyword evidence="6" id="KW-0597">Phosphoprotein</keyword>
<keyword evidence="4" id="KW-0238">DNA-binding</keyword>
<proteinExistence type="predicted"/>
<dbReference type="InterPro" id="IPR011006">
    <property type="entry name" value="CheY-like_superfamily"/>
</dbReference>
<dbReference type="Gene3D" id="1.10.10.60">
    <property type="entry name" value="Homeodomain-like"/>
    <property type="match status" value="1"/>
</dbReference>
<name>A0A7X9P3L7_9BACT</name>
<dbReference type="AlphaFoldDB" id="A0A7X9P3L7"/>
<dbReference type="InterPro" id="IPR058031">
    <property type="entry name" value="AAA_lid_NorR"/>
</dbReference>
<dbReference type="SUPFAM" id="SSF52540">
    <property type="entry name" value="P-loop containing nucleoside triphosphate hydrolases"/>
    <property type="match status" value="1"/>
</dbReference>
<dbReference type="PANTHER" id="PTHR32071:SF113">
    <property type="entry name" value="ALGINATE BIOSYNTHESIS TRANSCRIPTIONAL REGULATORY PROTEIN ALGB"/>
    <property type="match status" value="1"/>
</dbReference>
<evidence type="ECO:0000313" key="10">
    <source>
        <dbReference type="Proteomes" id="UP000576082"/>
    </source>
</evidence>
<dbReference type="InterPro" id="IPR002078">
    <property type="entry name" value="Sigma_54_int"/>
</dbReference>
<evidence type="ECO:0000256" key="5">
    <source>
        <dbReference type="ARBA" id="ARBA00023163"/>
    </source>
</evidence>
<dbReference type="Pfam" id="PF02954">
    <property type="entry name" value="HTH_8"/>
    <property type="match status" value="1"/>
</dbReference>
<feature type="domain" description="Response regulatory" evidence="8">
    <location>
        <begin position="3"/>
        <end position="122"/>
    </location>
</feature>
<dbReference type="Gene3D" id="1.10.8.60">
    <property type="match status" value="1"/>
</dbReference>
<dbReference type="Pfam" id="PF25601">
    <property type="entry name" value="AAA_lid_14"/>
    <property type="match status" value="1"/>
</dbReference>
<dbReference type="SUPFAM" id="SSF52172">
    <property type="entry name" value="CheY-like"/>
    <property type="match status" value="1"/>
</dbReference>
<keyword evidence="1" id="KW-0547">Nucleotide-binding</keyword>
<dbReference type="SMART" id="SM00382">
    <property type="entry name" value="AAA"/>
    <property type="match status" value="1"/>
</dbReference>
<dbReference type="SUPFAM" id="SSF46689">
    <property type="entry name" value="Homeodomain-like"/>
    <property type="match status" value="1"/>
</dbReference>
<organism evidence="9 10">
    <name type="scientific">Flammeovirga aprica JL-4</name>
    <dbReference type="NCBI Taxonomy" id="694437"/>
    <lineage>
        <taxon>Bacteria</taxon>
        <taxon>Pseudomonadati</taxon>
        <taxon>Bacteroidota</taxon>
        <taxon>Cytophagia</taxon>
        <taxon>Cytophagales</taxon>
        <taxon>Flammeovirgaceae</taxon>
        <taxon>Flammeovirga</taxon>
    </lineage>
</organism>
<evidence type="ECO:0000256" key="6">
    <source>
        <dbReference type="PROSITE-ProRule" id="PRU00169"/>
    </source>
</evidence>
<dbReference type="GO" id="GO:0005524">
    <property type="term" value="F:ATP binding"/>
    <property type="evidence" value="ECO:0007669"/>
    <property type="project" value="UniProtKB-KW"/>
</dbReference>
<dbReference type="CDD" id="cd00009">
    <property type="entry name" value="AAA"/>
    <property type="match status" value="1"/>
</dbReference>
<keyword evidence="3" id="KW-0805">Transcription regulation</keyword>
<dbReference type="CDD" id="cd00156">
    <property type="entry name" value="REC"/>
    <property type="match status" value="1"/>
</dbReference>
<dbReference type="Proteomes" id="UP000576082">
    <property type="component" value="Unassembled WGS sequence"/>
</dbReference>
<dbReference type="Gene3D" id="3.40.50.300">
    <property type="entry name" value="P-loop containing nucleotide triphosphate hydrolases"/>
    <property type="match status" value="1"/>
</dbReference>
<sequence length="450" mass="50168">MGNLLIIDDNPSIHATLEIVLEPYFDTIKSLEDPLQIMRTLAVEDFHVVLLDMNFSPGLNTGAEGVRWLKKIKETYPNVSVVMMTAYGHVELAVETLKIGASDFILKPWDNRKLLATVQSALQLSESKGEIQQLKTKAKALRKEENAFPEIIGESAVVKNMLSLIAKVGKTDTNILITGENGTGKELVAKALHHYSKRNQEQLVEVDMGAVSETLFESELFGHVKGAFTDAHQDRIGKFELANKGSLFLDEIGNLSFSLQAKLLAALQNRQITKVGGNKVIPIDIRLISATNKNLFKMVEDEEFRQDLLYRLNTIQIEVPALRDRGDDVILLANHFKDLLAQKYDKGTLKFTASAEEKLMSYHWPGNIRELQHTIERAVILVDGNEITPDLIVTSASENTNVKTLNLAQTEEVLIKKALKKHPHNISAAADELGVTRQTLYNKLKKLGLS</sequence>
<dbReference type="PROSITE" id="PS00688">
    <property type="entry name" value="SIGMA54_INTERACT_3"/>
    <property type="match status" value="1"/>
</dbReference>
<feature type="modified residue" description="4-aspartylphosphate" evidence="6">
    <location>
        <position position="52"/>
    </location>
</feature>